<accession>A0A0C9ZYM8</accession>
<gene>
    <name evidence="2" type="ORF">PISMIDRAFT_131680</name>
</gene>
<dbReference type="OrthoDB" id="1638493at2759"/>
<evidence type="ECO:0000313" key="2">
    <source>
        <dbReference type="EMBL" id="KIK31094.1"/>
    </source>
</evidence>
<proteinExistence type="predicted"/>
<name>A0A0C9ZYM8_9AGAM</name>
<evidence type="ECO:0008006" key="4">
    <source>
        <dbReference type="Google" id="ProtNLM"/>
    </source>
</evidence>
<dbReference type="EMBL" id="KN833685">
    <property type="protein sequence ID" value="KIK31094.1"/>
    <property type="molecule type" value="Genomic_DNA"/>
</dbReference>
<feature type="region of interest" description="Disordered" evidence="1">
    <location>
        <begin position="285"/>
        <end position="304"/>
    </location>
</feature>
<sequence>MAVVLDIRPFSDTLFMYGEANSSSAFSLAGHVNISIPPTRSFLNRSRPTTRLLLRSLVITFEGQSEVITPVTGYAPVRLCSVSQELIRGDPIELSNEGLEYSTSPCSWDAVFDIRVPGWLPVTSTYGDADFEETGTRYALYATATCVLLEDGPSSFSLFNLCAPFCSRSKTVDAPQCPVTVRRVVEPPAEPSGSFPLAMYVVDTQKELNDMREGPSTTLFSVLEKIEVVACTPTAISTGETSLPFTLRLRAKDLTHSERERLRVTEFSVDVKQVEVYRNTTSEDYAGGFPIPSQRHQPPNKPLRSHHPVHMLCTVDAFQTAQPLKSSVGRSFSLLRKNSSGRYVIGGDGRIFTNTNDPASLLEWYILDVDIPIAIEPYEVDWAGPCVRRMTESSPLFSVRHTLSVSIQCAYDLLEKEPDCRRLHFSLPLQQVCLLPPRPPSAGCHVSDASSGETRLETSFAQSLPPYSQLFHQNGERKIDFSTPLPLYRPPSIPVSQSPGPSTGSLKEDSSD</sequence>
<dbReference type="STRING" id="765257.A0A0C9ZYM8"/>
<reference evidence="2 3" key="1">
    <citation type="submission" date="2014-04" db="EMBL/GenBank/DDBJ databases">
        <authorList>
            <consortium name="DOE Joint Genome Institute"/>
            <person name="Kuo A."/>
            <person name="Kohler A."/>
            <person name="Costa M.D."/>
            <person name="Nagy L.G."/>
            <person name="Floudas D."/>
            <person name="Copeland A."/>
            <person name="Barry K.W."/>
            <person name="Cichocki N."/>
            <person name="Veneault-Fourrey C."/>
            <person name="LaButti K."/>
            <person name="Lindquist E.A."/>
            <person name="Lipzen A."/>
            <person name="Lundell T."/>
            <person name="Morin E."/>
            <person name="Murat C."/>
            <person name="Sun H."/>
            <person name="Tunlid A."/>
            <person name="Henrissat B."/>
            <person name="Grigoriev I.V."/>
            <person name="Hibbett D.S."/>
            <person name="Martin F."/>
            <person name="Nordberg H.P."/>
            <person name="Cantor M.N."/>
            <person name="Hua S.X."/>
        </authorList>
    </citation>
    <scope>NUCLEOTIDE SEQUENCE [LARGE SCALE GENOMIC DNA]</scope>
    <source>
        <strain evidence="2 3">441</strain>
    </source>
</reference>
<feature type="compositionally biased region" description="Polar residues" evidence="1">
    <location>
        <begin position="494"/>
        <end position="505"/>
    </location>
</feature>
<keyword evidence="3" id="KW-1185">Reference proteome</keyword>
<organism evidence="2 3">
    <name type="scientific">Pisolithus microcarpus 441</name>
    <dbReference type="NCBI Taxonomy" id="765257"/>
    <lineage>
        <taxon>Eukaryota</taxon>
        <taxon>Fungi</taxon>
        <taxon>Dikarya</taxon>
        <taxon>Basidiomycota</taxon>
        <taxon>Agaricomycotina</taxon>
        <taxon>Agaricomycetes</taxon>
        <taxon>Agaricomycetidae</taxon>
        <taxon>Boletales</taxon>
        <taxon>Sclerodermatineae</taxon>
        <taxon>Pisolithaceae</taxon>
        <taxon>Pisolithus</taxon>
    </lineage>
</organism>
<evidence type="ECO:0000313" key="3">
    <source>
        <dbReference type="Proteomes" id="UP000054018"/>
    </source>
</evidence>
<reference evidence="3" key="2">
    <citation type="submission" date="2015-01" db="EMBL/GenBank/DDBJ databases">
        <title>Evolutionary Origins and Diversification of the Mycorrhizal Mutualists.</title>
        <authorList>
            <consortium name="DOE Joint Genome Institute"/>
            <consortium name="Mycorrhizal Genomics Consortium"/>
            <person name="Kohler A."/>
            <person name="Kuo A."/>
            <person name="Nagy L.G."/>
            <person name="Floudas D."/>
            <person name="Copeland A."/>
            <person name="Barry K.W."/>
            <person name="Cichocki N."/>
            <person name="Veneault-Fourrey C."/>
            <person name="LaButti K."/>
            <person name="Lindquist E.A."/>
            <person name="Lipzen A."/>
            <person name="Lundell T."/>
            <person name="Morin E."/>
            <person name="Murat C."/>
            <person name="Riley R."/>
            <person name="Ohm R."/>
            <person name="Sun H."/>
            <person name="Tunlid A."/>
            <person name="Henrissat B."/>
            <person name="Grigoriev I.V."/>
            <person name="Hibbett D.S."/>
            <person name="Martin F."/>
        </authorList>
    </citation>
    <scope>NUCLEOTIDE SEQUENCE [LARGE SCALE GENOMIC DNA]</scope>
    <source>
        <strain evidence="3">441</strain>
    </source>
</reference>
<dbReference type="HOGENOM" id="CLU_477327_0_0_1"/>
<feature type="region of interest" description="Disordered" evidence="1">
    <location>
        <begin position="481"/>
        <end position="512"/>
    </location>
</feature>
<protein>
    <recommendedName>
        <fullName evidence="4">Arrestin-like N-terminal domain-containing protein</fullName>
    </recommendedName>
</protein>
<dbReference type="Proteomes" id="UP000054018">
    <property type="component" value="Unassembled WGS sequence"/>
</dbReference>
<dbReference type="AlphaFoldDB" id="A0A0C9ZYM8"/>
<evidence type="ECO:0000256" key="1">
    <source>
        <dbReference type="SAM" id="MobiDB-lite"/>
    </source>
</evidence>